<dbReference type="InterPro" id="IPR004101">
    <property type="entry name" value="Mur_ligase_C"/>
</dbReference>
<evidence type="ECO:0000256" key="1">
    <source>
        <dbReference type="ARBA" id="ARBA00022598"/>
    </source>
</evidence>
<dbReference type="InterPro" id="IPR013221">
    <property type="entry name" value="Mur_ligase_cen"/>
</dbReference>
<sequence length="411" mass="46227">MQCVNSLLQWWHGKNLPLRYIFPPDENLPKDFFKLIRLYFRTWVIHPLKRRLAKYYLLILQSFFNLKVIAITGSSGKTTTKDMLQSILSREGETVSSYLNIDSTFNIPATILKCNPSTKYLILEMGVEYRGDMSFYRWLVNPDIAIITNIYQTHTLYFGNEEGVLEEKSGIVKGLGENAVVVLNSENKPSQKIIEKSKAKIIWFGKNGAFEAINLKLSFEGSHFILKSINQKIEINIPLTGKHFVENALAASTAASTLNISFATIKAGLEKLIPQKQRMTVKTLKNGAVLLDDTYNNNPSAALATFFAANEIRGTKKLILVYGDMKELGNSEIQDHLDIGKAIENLGVDFAILVGPLSIYTRKSLKKTQNLRVETAQEVLPILKSQVTKNSLILIKGARSLKLEEVVNKLK</sequence>
<dbReference type="Pfam" id="PF08245">
    <property type="entry name" value="Mur_ligase_M"/>
    <property type="match status" value="1"/>
</dbReference>
<dbReference type="GO" id="GO:0008360">
    <property type="term" value="P:regulation of cell shape"/>
    <property type="evidence" value="ECO:0007669"/>
    <property type="project" value="UniProtKB-KW"/>
</dbReference>
<accession>A0A1G1VAM2</accession>
<evidence type="ECO:0000313" key="9">
    <source>
        <dbReference type="EMBL" id="OGY12436.1"/>
    </source>
</evidence>
<evidence type="ECO:0000256" key="3">
    <source>
        <dbReference type="ARBA" id="ARBA00022741"/>
    </source>
</evidence>
<dbReference type="SUPFAM" id="SSF53623">
    <property type="entry name" value="MurD-like peptide ligases, catalytic domain"/>
    <property type="match status" value="1"/>
</dbReference>
<dbReference type="AlphaFoldDB" id="A0A1G1VAM2"/>
<proteinExistence type="predicted"/>
<dbReference type="Gene3D" id="3.40.1190.10">
    <property type="entry name" value="Mur-like, catalytic domain"/>
    <property type="match status" value="1"/>
</dbReference>
<dbReference type="Proteomes" id="UP000178272">
    <property type="component" value="Unassembled WGS sequence"/>
</dbReference>
<dbReference type="UniPathway" id="UPA00219"/>
<dbReference type="GO" id="GO:0008766">
    <property type="term" value="F:UDP-N-acetylmuramoylalanyl-D-glutamyl-2,6-diaminopimelate-D-alanyl-D-alanine ligase activity"/>
    <property type="evidence" value="ECO:0007669"/>
    <property type="project" value="RHEA"/>
</dbReference>
<feature type="domain" description="Mur ligase central" evidence="8">
    <location>
        <begin position="71"/>
        <end position="255"/>
    </location>
</feature>
<dbReference type="GO" id="GO:0005737">
    <property type="term" value="C:cytoplasm"/>
    <property type="evidence" value="ECO:0007669"/>
    <property type="project" value="UniProtKB-SubCell"/>
</dbReference>
<evidence type="ECO:0000256" key="6">
    <source>
        <dbReference type="RuleBase" id="RU004136"/>
    </source>
</evidence>
<dbReference type="GO" id="GO:0005524">
    <property type="term" value="F:ATP binding"/>
    <property type="evidence" value="ECO:0007669"/>
    <property type="project" value="UniProtKB-KW"/>
</dbReference>
<protein>
    <recommendedName>
        <fullName evidence="6">UDP-N-acetylmuramoyl-tripeptide--D-alanyl-D-alanine ligase</fullName>
        <ecNumber evidence="6">6.3.2.10</ecNumber>
    </recommendedName>
</protein>
<comment type="function">
    <text evidence="6">Involved in cell wall formation. Catalyzes the final step in the synthesis of UDP-N-acetylmuramoyl-pentapeptide, the precursor of murein.</text>
</comment>
<reference evidence="9 10" key="1">
    <citation type="journal article" date="2016" name="Nat. Commun.">
        <title>Thousands of microbial genomes shed light on interconnected biogeochemical processes in an aquifer system.</title>
        <authorList>
            <person name="Anantharaman K."/>
            <person name="Brown C.T."/>
            <person name="Hug L.A."/>
            <person name="Sharon I."/>
            <person name="Castelle C.J."/>
            <person name="Probst A.J."/>
            <person name="Thomas B.C."/>
            <person name="Singh A."/>
            <person name="Wilkins M.J."/>
            <person name="Karaoz U."/>
            <person name="Brodie E.L."/>
            <person name="Williams K.H."/>
            <person name="Hubbard S.S."/>
            <person name="Banfield J.F."/>
        </authorList>
    </citation>
    <scope>NUCLEOTIDE SEQUENCE [LARGE SCALE GENOMIC DNA]</scope>
</reference>
<evidence type="ECO:0000256" key="5">
    <source>
        <dbReference type="ARBA" id="ARBA00023306"/>
    </source>
</evidence>
<dbReference type="InterPro" id="IPR051046">
    <property type="entry name" value="MurCDEF_CellWall_CoF430Synth"/>
</dbReference>
<dbReference type="NCBIfam" id="TIGR01143">
    <property type="entry name" value="murF"/>
    <property type="match status" value="1"/>
</dbReference>
<dbReference type="GO" id="GO:0071555">
    <property type="term" value="P:cell wall organization"/>
    <property type="evidence" value="ECO:0007669"/>
    <property type="project" value="UniProtKB-KW"/>
</dbReference>
<dbReference type="SUPFAM" id="SSF53244">
    <property type="entry name" value="MurD-like peptide ligases, peptide-binding domain"/>
    <property type="match status" value="1"/>
</dbReference>
<dbReference type="GO" id="GO:0051301">
    <property type="term" value="P:cell division"/>
    <property type="evidence" value="ECO:0007669"/>
    <property type="project" value="UniProtKB-KW"/>
</dbReference>
<keyword evidence="3" id="KW-0547">Nucleotide-binding</keyword>
<keyword evidence="6" id="KW-0573">Peptidoglycan synthesis</keyword>
<keyword evidence="6" id="KW-0961">Cell wall biogenesis/degradation</keyword>
<dbReference type="EC" id="6.3.2.10" evidence="6"/>
<evidence type="ECO:0000256" key="4">
    <source>
        <dbReference type="ARBA" id="ARBA00022840"/>
    </source>
</evidence>
<keyword evidence="6" id="KW-0133">Cell shape</keyword>
<evidence type="ECO:0000313" key="10">
    <source>
        <dbReference type="Proteomes" id="UP000178272"/>
    </source>
</evidence>
<dbReference type="STRING" id="1797517.A3F61_01300"/>
<dbReference type="InterPro" id="IPR005863">
    <property type="entry name" value="UDP-N-AcMur_synth"/>
</dbReference>
<dbReference type="GO" id="GO:0047480">
    <property type="term" value="F:UDP-N-acetylmuramoyl-tripeptide-D-alanyl-D-alanine ligase activity"/>
    <property type="evidence" value="ECO:0007669"/>
    <property type="project" value="UniProtKB-EC"/>
</dbReference>
<comment type="caution">
    <text evidence="9">The sequence shown here is derived from an EMBL/GenBank/DDBJ whole genome shotgun (WGS) entry which is preliminary data.</text>
</comment>
<dbReference type="GO" id="GO:0009252">
    <property type="term" value="P:peptidoglycan biosynthetic process"/>
    <property type="evidence" value="ECO:0007669"/>
    <property type="project" value="UniProtKB-UniPathway"/>
</dbReference>
<comment type="catalytic activity">
    <reaction evidence="6">
        <text>D-alanyl-D-alanine + UDP-N-acetyl-alpha-D-muramoyl-L-alanyl-gamma-D-glutamyl-meso-2,6-diaminopimelate + ATP = UDP-N-acetyl-alpha-D-muramoyl-L-alanyl-gamma-D-glutamyl-meso-2,6-diaminopimeloyl-D-alanyl-D-alanine + ADP + phosphate + H(+)</text>
        <dbReference type="Rhea" id="RHEA:28374"/>
        <dbReference type="ChEBI" id="CHEBI:15378"/>
        <dbReference type="ChEBI" id="CHEBI:30616"/>
        <dbReference type="ChEBI" id="CHEBI:43474"/>
        <dbReference type="ChEBI" id="CHEBI:57822"/>
        <dbReference type="ChEBI" id="CHEBI:61386"/>
        <dbReference type="ChEBI" id="CHEBI:83905"/>
        <dbReference type="ChEBI" id="CHEBI:456216"/>
        <dbReference type="EC" id="6.3.2.10"/>
    </reaction>
</comment>
<evidence type="ECO:0000259" key="8">
    <source>
        <dbReference type="Pfam" id="PF08245"/>
    </source>
</evidence>
<organism evidence="9 10">
    <name type="scientific">Candidatus Blackburnbacteria bacterium RIFCSPHIGHO2_12_FULL_41_13b</name>
    <dbReference type="NCBI Taxonomy" id="1797517"/>
    <lineage>
        <taxon>Bacteria</taxon>
        <taxon>Candidatus Blackburniibacteriota</taxon>
    </lineage>
</organism>
<gene>
    <name evidence="9" type="ORF">A3F61_01300</name>
</gene>
<dbReference type="PANTHER" id="PTHR43024">
    <property type="entry name" value="UDP-N-ACETYLMURAMOYL-TRIPEPTIDE--D-ALANYL-D-ALANINE LIGASE"/>
    <property type="match status" value="1"/>
</dbReference>
<dbReference type="Pfam" id="PF02875">
    <property type="entry name" value="Mur_ligase_C"/>
    <property type="match status" value="1"/>
</dbReference>
<dbReference type="InterPro" id="IPR036615">
    <property type="entry name" value="Mur_ligase_C_dom_sf"/>
</dbReference>
<name>A0A1G1VAM2_9BACT</name>
<feature type="domain" description="Mur ligase C-terminal" evidence="7">
    <location>
        <begin position="278"/>
        <end position="399"/>
    </location>
</feature>
<dbReference type="EMBL" id="MHCA01000012">
    <property type="protein sequence ID" value="OGY12436.1"/>
    <property type="molecule type" value="Genomic_DNA"/>
</dbReference>
<evidence type="ECO:0000256" key="2">
    <source>
        <dbReference type="ARBA" id="ARBA00022618"/>
    </source>
</evidence>
<keyword evidence="2 6" id="KW-0132">Cell division</keyword>
<comment type="pathway">
    <text evidence="6">Cell wall biogenesis; peptidoglycan biosynthesis.</text>
</comment>
<keyword evidence="4" id="KW-0067">ATP-binding</keyword>
<comment type="subcellular location">
    <subcellularLocation>
        <location evidence="6">Cytoplasm</location>
    </subcellularLocation>
</comment>
<dbReference type="Gene3D" id="3.90.190.20">
    <property type="entry name" value="Mur ligase, C-terminal domain"/>
    <property type="match status" value="1"/>
</dbReference>
<dbReference type="PANTHER" id="PTHR43024:SF1">
    <property type="entry name" value="UDP-N-ACETYLMURAMOYL-TRIPEPTIDE--D-ALANYL-D-ALANINE LIGASE"/>
    <property type="match status" value="1"/>
</dbReference>
<dbReference type="InterPro" id="IPR036565">
    <property type="entry name" value="Mur-like_cat_sf"/>
</dbReference>
<evidence type="ECO:0000259" key="7">
    <source>
        <dbReference type="Pfam" id="PF02875"/>
    </source>
</evidence>
<keyword evidence="5 6" id="KW-0131">Cell cycle</keyword>
<keyword evidence="1" id="KW-0436">Ligase</keyword>